<comment type="caution">
    <text evidence="2">The sequence shown here is derived from an EMBL/GenBank/DDBJ whole genome shotgun (WGS) entry which is preliminary data.</text>
</comment>
<dbReference type="GO" id="GO:0016787">
    <property type="term" value="F:hydrolase activity"/>
    <property type="evidence" value="ECO:0007669"/>
    <property type="project" value="UniProtKB-KW"/>
</dbReference>
<dbReference type="InterPro" id="IPR029058">
    <property type="entry name" value="AB_hydrolase_fold"/>
</dbReference>
<organism evidence="2 3">
    <name type="scientific">Methylomonas defluvii</name>
    <dbReference type="NCBI Taxonomy" id="3045149"/>
    <lineage>
        <taxon>Bacteria</taxon>
        <taxon>Pseudomonadati</taxon>
        <taxon>Pseudomonadota</taxon>
        <taxon>Gammaproteobacteria</taxon>
        <taxon>Methylococcales</taxon>
        <taxon>Methylococcaceae</taxon>
        <taxon>Methylomonas</taxon>
    </lineage>
</organism>
<dbReference type="Pfam" id="PF01764">
    <property type="entry name" value="Lipase_3"/>
    <property type="match status" value="1"/>
</dbReference>
<name>A0ABU4UCR3_9GAMM</name>
<keyword evidence="2" id="KW-0378">Hydrolase</keyword>
<dbReference type="InterPro" id="IPR051218">
    <property type="entry name" value="Sec_MonoDiacylglyc_Lipase"/>
</dbReference>
<dbReference type="PANTHER" id="PTHR45856">
    <property type="entry name" value="ALPHA/BETA-HYDROLASES SUPERFAMILY PROTEIN"/>
    <property type="match status" value="1"/>
</dbReference>
<sequence>MKWFTHPHPQLPLTCLGLSLLVSGCATTPAPHALAPYQNLRDQAVVSNVIPAEFSAAEAASLLELCIELNNQDDRNNPKLKDPEGQFQAKPDGWRLVYDSRHPGNTDWNKVWSWNGEGDNPNDIKTNGLKPLNNAWIMAESKQDPGHIAIAIRGTVAEWTSILADAYASTIPAFGGVELPKNRSLPIAFAATPSAEVHLGFAYAAFSLLFDQQRGILEQLQQRLATQPINRITVTGHSQGAAVATLIHAFLYYATVDPQNPYQLPLKSKPILKSYLFAQPKPGNLQFAQDFARIAGSTAFVVNNDRDPVPQVPLSLETVSEVTRFVTEDNVSVGGILNHVSDFFGDAKEAVRGSIAELFTGHVADDFENTGVKASVAKYFGNAPANNPEIHAKSLNYTLAGQLIPVFGVKEGGDCYTIGKQPDILLQHHATSYRKLINAQLLRRDSRCGNPNNP</sequence>
<evidence type="ECO:0000313" key="2">
    <source>
        <dbReference type="EMBL" id="MDX8126732.1"/>
    </source>
</evidence>
<proteinExistence type="predicted"/>
<dbReference type="RefSeq" id="WP_319960835.1">
    <property type="nucleotide sequence ID" value="NZ_JAXARY010000003.1"/>
</dbReference>
<protein>
    <submittedName>
        <fullName evidence="2">Lipase family protein</fullName>
        <ecNumber evidence="2">3.1.1.-</ecNumber>
    </submittedName>
</protein>
<feature type="domain" description="Fungal lipase-type" evidence="1">
    <location>
        <begin position="151"/>
        <end position="314"/>
    </location>
</feature>
<dbReference type="PROSITE" id="PS51257">
    <property type="entry name" value="PROKAR_LIPOPROTEIN"/>
    <property type="match status" value="1"/>
</dbReference>
<keyword evidence="3" id="KW-1185">Reference proteome</keyword>
<dbReference type="CDD" id="cd00519">
    <property type="entry name" value="Lipase_3"/>
    <property type="match status" value="1"/>
</dbReference>
<evidence type="ECO:0000313" key="3">
    <source>
        <dbReference type="Proteomes" id="UP001284537"/>
    </source>
</evidence>
<dbReference type="Proteomes" id="UP001284537">
    <property type="component" value="Unassembled WGS sequence"/>
</dbReference>
<reference evidence="2 3" key="1">
    <citation type="submission" date="2023-11" db="EMBL/GenBank/DDBJ databases">
        <authorList>
            <person name="Ouyang M.-Y."/>
        </authorList>
    </citation>
    <scope>NUCLEOTIDE SEQUENCE [LARGE SCALE GENOMIC DNA]</scope>
    <source>
        <strain evidence="2 3">OY6</strain>
    </source>
</reference>
<accession>A0ABU4UCR3</accession>
<dbReference type="PANTHER" id="PTHR45856:SF24">
    <property type="entry name" value="FUNGAL LIPASE-LIKE DOMAIN-CONTAINING PROTEIN"/>
    <property type="match status" value="1"/>
</dbReference>
<dbReference type="EMBL" id="JAXARY010000003">
    <property type="protein sequence ID" value="MDX8126732.1"/>
    <property type="molecule type" value="Genomic_DNA"/>
</dbReference>
<dbReference type="SUPFAM" id="SSF53474">
    <property type="entry name" value="alpha/beta-Hydrolases"/>
    <property type="match status" value="1"/>
</dbReference>
<dbReference type="Gene3D" id="3.40.50.1820">
    <property type="entry name" value="alpha/beta hydrolase"/>
    <property type="match status" value="1"/>
</dbReference>
<dbReference type="EC" id="3.1.1.-" evidence="2"/>
<evidence type="ECO:0000259" key="1">
    <source>
        <dbReference type="Pfam" id="PF01764"/>
    </source>
</evidence>
<gene>
    <name evidence="2" type="ORF">QLH52_05525</name>
</gene>
<dbReference type="InterPro" id="IPR002921">
    <property type="entry name" value="Fungal_lipase-type"/>
</dbReference>